<proteinExistence type="predicted"/>
<feature type="transmembrane region" description="Helical" evidence="1">
    <location>
        <begin position="36"/>
        <end position="55"/>
    </location>
</feature>
<name>A0A1Y4SWP8_9FIRM</name>
<comment type="caution">
    <text evidence="2">The sequence shown here is derived from an EMBL/GenBank/DDBJ whole genome shotgun (WGS) entry which is preliminary data.</text>
</comment>
<dbReference type="EMBL" id="NFLJ01000017">
    <property type="protein sequence ID" value="OUQ34349.1"/>
    <property type="molecule type" value="Genomic_DNA"/>
</dbReference>
<organism evidence="2 3">
    <name type="scientific">Massilimicrobiota timonensis</name>
    <dbReference type="NCBI Taxonomy" id="1776392"/>
    <lineage>
        <taxon>Bacteria</taxon>
        <taxon>Bacillati</taxon>
        <taxon>Bacillota</taxon>
        <taxon>Erysipelotrichia</taxon>
        <taxon>Erysipelotrichales</taxon>
        <taxon>Erysipelotrichaceae</taxon>
        <taxon>Massilimicrobiota</taxon>
    </lineage>
</organism>
<keyword evidence="1" id="KW-0812">Transmembrane</keyword>
<evidence type="ECO:0000313" key="3">
    <source>
        <dbReference type="Proteomes" id="UP000195305"/>
    </source>
</evidence>
<reference evidence="2 3" key="1">
    <citation type="journal article" date="2018" name="BMC Genomics">
        <title>Whole genome sequencing and function prediction of 133 gut anaerobes isolated from chicken caecum in pure cultures.</title>
        <authorList>
            <person name="Medvecky M."/>
            <person name="Cejkova D."/>
            <person name="Polansky O."/>
            <person name="Karasova D."/>
            <person name="Kubasova T."/>
            <person name="Cizek A."/>
            <person name="Rychlik I."/>
        </authorList>
    </citation>
    <scope>NUCLEOTIDE SEQUENCE [LARGE SCALE GENOMIC DNA]</scope>
    <source>
        <strain evidence="2 3">An13</strain>
    </source>
</reference>
<keyword evidence="1" id="KW-0472">Membrane</keyword>
<evidence type="ECO:0000313" key="2">
    <source>
        <dbReference type="EMBL" id="OUQ34349.1"/>
    </source>
</evidence>
<protein>
    <recommendedName>
        <fullName evidence="4">DUF5673 domain-containing protein</fullName>
    </recommendedName>
</protein>
<sequence>MMKKFKEYRTFLLCLILFVFFMIFGIYAYMQKNVPQSIGSFLLGLIAFVLMSARYKIVLFENEMMIYEWKIAAFLPVLIPYQNIQSIQRKSKHHVMIQHQKTSHVYVLNSDQFINAYQKISKEISTHENQ</sequence>
<feature type="transmembrane region" description="Helical" evidence="1">
    <location>
        <begin position="12"/>
        <end position="30"/>
    </location>
</feature>
<keyword evidence="3" id="KW-1185">Reference proteome</keyword>
<dbReference type="RefSeq" id="WP_087358017.1">
    <property type="nucleotide sequence ID" value="NZ_AP031415.1"/>
</dbReference>
<dbReference type="Proteomes" id="UP000195305">
    <property type="component" value="Unassembled WGS sequence"/>
</dbReference>
<evidence type="ECO:0000256" key="1">
    <source>
        <dbReference type="SAM" id="Phobius"/>
    </source>
</evidence>
<keyword evidence="1" id="KW-1133">Transmembrane helix</keyword>
<dbReference type="AlphaFoldDB" id="A0A1Y4SWP8"/>
<accession>A0A1Y4SWP8</accession>
<evidence type="ECO:0008006" key="4">
    <source>
        <dbReference type="Google" id="ProtNLM"/>
    </source>
</evidence>
<gene>
    <name evidence="2" type="ORF">B5E75_06840</name>
</gene>
<dbReference type="OrthoDB" id="1652023at2"/>